<gene>
    <name evidence="2" type="ORF">PEVE_00015711</name>
</gene>
<keyword evidence="1" id="KW-0812">Transmembrane</keyword>
<sequence>VGFAVAANQNKQLLGKNGLLPSDLYLKRIESHFSDTSWRKILHVPTLLLYTDKSRIDEHLDLLAYTGMLFSGVVVVFGCANMFIMTLLWVLYHSIVNIGQRW</sequence>
<evidence type="ECO:0000313" key="3">
    <source>
        <dbReference type="Proteomes" id="UP001159427"/>
    </source>
</evidence>
<dbReference type="EMBL" id="CALNXI010002214">
    <property type="protein sequence ID" value="CAH3184773.1"/>
    <property type="molecule type" value="Genomic_DNA"/>
</dbReference>
<keyword evidence="1" id="KW-1133">Transmembrane helix</keyword>
<keyword evidence="3" id="KW-1185">Reference proteome</keyword>
<dbReference type="PANTHER" id="PTHR14463:SF10">
    <property type="entry name" value="LIPASE MATURATION FACTOR 1"/>
    <property type="match status" value="1"/>
</dbReference>
<proteinExistence type="predicted"/>
<accession>A0ABN8S4T8</accession>
<organism evidence="2 3">
    <name type="scientific">Porites evermanni</name>
    <dbReference type="NCBI Taxonomy" id="104178"/>
    <lineage>
        <taxon>Eukaryota</taxon>
        <taxon>Metazoa</taxon>
        <taxon>Cnidaria</taxon>
        <taxon>Anthozoa</taxon>
        <taxon>Hexacorallia</taxon>
        <taxon>Scleractinia</taxon>
        <taxon>Fungiina</taxon>
        <taxon>Poritidae</taxon>
        <taxon>Porites</taxon>
    </lineage>
</organism>
<feature type="non-terminal residue" evidence="2">
    <location>
        <position position="1"/>
    </location>
</feature>
<feature type="transmembrane region" description="Helical" evidence="1">
    <location>
        <begin position="62"/>
        <end position="92"/>
    </location>
</feature>
<evidence type="ECO:0000313" key="2">
    <source>
        <dbReference type="EMBL" id="CAH3184773.1"/>
    </source>
</evidence>
<dbReference type="InterPro" id="IPR009613">
    <property type="entry name" value="LMF"/>
</dbReference>
<dbReference type="Proteomes" id="UP001159427">
    <property type="component" value="Unassembled WGS sequence"/>
</dbReference>
<evidence type="ECO:0000256" key="1">
    <source>
        <dbReference type="SAM" id="Phobius"/>
    </source>
</evidence>
<keyword evidence="1" id="KW-0472">Membrane</keyword>
<dbReference type="PANTHER" id="PTHR14463">
    <property type="entry name" value="LIPASE MATURATION FACTOR"/>
    <property type="match status" value="1"/>
</dbReference>
<reference evidence="2 3" key="1">
    <citation type="submission" date="2022-05" db="EMBL/GenBank/DDBJ databases">
        <authorList>
            <consortium name="Genoscope - CEA"/>
            <person name="William W."/>
        </authorList>
    </citation>
    <scope>NUCLEOTIDE SEQUENCE [LARGE SCALE GENOMIC DNA]</scope>
</reference>
<name>A0ABN8S4T8_9CNID</name>
<comment type="caution">
    <text evidence="2">The sequence shown here is derived from an EMBL/GenBank/DDBJ whole genome shotgun (WGS) entry which is preliminary data.</text>
</comment>
<protein>
    <submittedName>
        <fullName evidence="2">Uncharacterized protein</fullName>
    </submittedName>
</protein>